<comment type="caution">
    <text evidence="3">The sequence shown here is derived from an EMBL/GenBank/DDBJ whole genome shotgun (WGS) entry which is preliminary data.</text>
</comment>
<feature type="signal peptide" evidence="1">
    <location>
        <begin position="1"/>
        <end position="21"/>
    </location>
</feature>
<dbReference type="InterPro" id="IPR036318">
    <property type="entry name" value="FAD-bd_PCMH-like_sf"/>
</dbReference>
<dbReference type="EMBL" id="BDRX01000012">
    <property type="protein sequence ID" value="GBF89790.1"/>
    <property type="molecule type" value="Genomic_DNA"/>
</dbReference>
<dbReference type="InterPro" id="IPR016166">
    <property type="entry name" value="FAD-bd_PCMH"/>
</dbReference>
<dbReference type="AlphaFoldDB" id="A0A2V0NW47"/>
<dbReference type="GO" id="GO:0016899">
    <property type="term" value="F:oxidoreductase activity, acting on the CH-OH group of donors, oxygen as acceptor"/>
    <property type="evidence" value="ECO:0007669"/>
    <property type="project" value="InterPro"/>
</dbReference>
<evidence type="ECO:0000259" key="2">
    <source>
        <dbReference type="PROSITE" id="PS51387"/>
    </source>
</evidence>
<dbReference type="Proteomes" id="UP000247498">
    <property type="component" value="Unassembled WGS sequence"/>
</dbReference>
<dbReference type="SUPFAM" id="SSF56176">
    <property type="entry name" value="FAD-binding/transporter-associated domain-like"/>
    <property type="match status" value="1"/>
</dbReference>
<reference evidence="3 4" key="1">
    <citation type="journal article" date="2018" name="Sci. Rep.">
        <title>Raphidocelis subcapitata (=Pseudokirchneriella subcapitata) provides an insight into genome evolution and environmental adaptations in the Sphaeropleales.</title>
        <authorList>
            <person name="Suzuki S."/>
            <person name="Yamaguchi H."/>
            <person name="Nakajima N."/>
            <person name="Kawachi M."/>
        </authorList>
    </citation>
    <scope>NUCLEOTIDE SEQUENCE [LARGE SCALE GENOMIC DNA]</scope>
    <source>
        <strain evidence="3 4">NIES-35</strain>
    </source>
</reference>
<dbReference type="InterPro" id="IPR016169">
    <property type="entry name" value="FAD-bd_PCMH_sub2"/>
</dbReference>
<feature type="chain" id="PRO_5016081781" description="FAD-binding PCMH-type domain-containing protein" evidence="1">
    <location>
        <begin position="22"/>
        <end position="632"/>
    </location>
</feature>
<dbReference type="Gene3D" id="3.30.465.10">
    <property type="match status" value="1"/>
</dbReference>
<dbReference type="PROSITE" id="PS51387">
    <property type="entry name" value="FAD_PCMH"/>
    <property type="match status" value="1"/>
</dbReference>
<dbReference type="OrthoDB" id="1044428at2759"/>
<keyword evidence="4" id="KW-1185">Reference proteome</keyword>
<organism evidence="3 4">
    <name type="scientific">Raphidocelis subcapitata</name>
    <dbReference type="NCBI Taxonomy" id="307507"/>
    <lineage>
        <taxon>Eukaryota</taxon>
        <taxon>Viridiplantae</taxon>
        <taxon>Chlorophyta</taxon>
        <taxon>core chlorophytes</taxon>
        <taxon>Chlorophyceae</taxon>
        <taxon>CS clade</taxon>
        <taxon>Sphaeropleales</taxon>
        <taxon>Selenastraceae</taxon>
        <taxon>Raphidocelis</taxon>
    </lineage>
</organism>
<dbReference type="Pfam" id="PF01565">
    <property type="entry name" value="FAD_binding_4"/>
    <property type="match status" value="1"/>
</dbReference>
<dbReference type="GO" id="GO:0071949">
    <property type="term" value="F:FAD binding"/>
    <property type="evidence" value="ECO:0007669"/>
    <property type="project" value="InterPro"/>
</dbReference>
<dbReference type="FunCoup" id="A0A2V0NW47">
    <property type="interactions" value="373"/>
</dbReference>
<protein>
    <recommendedName>
        <fullName evidence="2">FAD-binding PCMH-type domain-containing protein</fullName>
    </recommendedName>
</protein>
<keyword evidence="1" id="KW-0732">Signal</keyword>
<sequence>MRLPRPAVVALLLLLAGGALAAPAPARARGRARDLPVPAGKGESKLVDVIPPAQLARQMEAIIEEDNPGVKLPRARGQQAQPTEAGVAYTCTYDYVSCTASEILRPSSTAELAAAVADLAKRAAAEGRPLKLRASHSEFGSTAPFPCPSGPAGADGKPPLLAAVNMDRMTRVLSVDKGSAQVRVQAQMGVRDLAAAAKAAGLATPRFTLPWWAELTLGGVLATTAHGSGFKVTHQLCDYLLNVTWVDASGGTHTHARGSDELRAMCGGVGVLGVMTELALQLTPPTNTRISTRHLVSDANLAADIEELLKVSPHLIITWRPDLGLYTAHLQLAAPDNATVITGARACLLPSPQAPLSTVLGPSLRLWQGDPWNNNPLTFAIEKVACLTAREISGAATWAEVVKGGKTQRLLEGVVPTNDVTSVDCKQDCAWVSPELDAAVQDVHFGIEKARLAEYVSDVKALIQKDLWGTPGAFKEKRCLPSGWLVMRFGAPTDRLLAMGAGLKEPMFAQNLMLGSRSTPGLPSRYEWVQEAWEQMLLCKYDGRPHFGKLAPRYGDGFAKMAQLQARHDPLRVFEPEMFRRAAAGESYALTPGCALRRECYCAADEHCAAGFVCAPSLALPQFKVCKPAKIN</sequence>
<dbReference type="InterPro" id="IPR055154">
    <property type="entry name" value="GULLO2-like_C"/>
</dbReference>
<dbReference type="PANTHER" id="PTHR43762">
    <property type="entry name" value="L-GULONOLACTONE OXIDASE"/>
    <property type="match status" value="1"/>
</dbReference>
<gene>
    <name evidence="3" type="ORF">Rsub_02960</name>
</gene>
<dbReference type="Pfam" id="PF22906">
    <property type="entry name" value="GULLO2-like_3rd"/>
    <property type="match status" value="1"/>
</dbReference>
<dbReference type="InterPro" id="IPR010031">
    <property type="entry name" value="FAD_lactone_oxidase-like"/>
</dbReference>
<evidence type="ECO:0000313" key="3">
    <source>
        <dbReference type="EMBL" id="GBF89790.1"/>
    </source>
</evidence>
<feature type="domain" description="FAD-binding PCMH-type" evidence="2">
    <location>
        <begin position="96"/>
        <end position="285"/>
    </location>
</feature>
<evidence type="ECO:0000256" key="1">
    <source>
        <dbReference type="SAM" id="SignalP"/>
    </source>
</evidence>
<dbReference type="InterPro" id="IPR006094">
    <property type="entry name" value="Oxid_FAD_bind_N"/>
</dbReference>
<name>A0A2V0NW47_9CHLO</name>
<dbReference type="PANTHER" id="PTHR43762:SF7">
    <property type="entry name" value="FAD-BINDING PCMH-TYPE DOMAIN-CONTAINING PROTEIN"/>
    <property type="match status" value="1"/>
</dbReference>
<dbReference type="STRING" id="307507.A0A2V0NW47"/>
<dbReference type="InParanoid" id="A0A2V0NW47"/>
<evidence type="ECO:0000313" key="4">
    <source>
        <dbReference type="Proteomes" id="UP000247498"/>
    </source>
</evidence>
<accession>A0A2V0NW47</accession>
<proteinExistence type="predicted"/>